<dbReference type="Pfam" id="PF02518">
    <property type="entry name" value="HATPase_c"/>
    <property type="match status" value="1"/>
</dbReference>
<dbReference type="InterPro" id="IPR004358">
    <property type="entry name" value="Sig_transdc_His_kin-like_C"/>
</dbReference>
<dbReference type="PRINTS" id="PR00344">
    <property type="entry name" value="BCTRLSENSOR"/>
</dbReference>
<dbReference type="InterPro" id="IPR000014">
    <property type="entry name" value="PAS"/>
</dbReference>
<gene>
    <name evidence="7" type="ORF">NEMBOFW57_006202</name>
</gene>
<evidence type="ECO:0000313" key="8">
    <source>
        <dbReference type="Proteomes" id="UP001197093"/>
    </source>
</evidence>
<evidence type="ECO:0000256" key="2">
    <source>
        <dbReference type="ARBA" id="ARBA00023012"/>
    </source>
</evidence>
<dbReference type="Gene3D" id="1.10.287.130">
    <property type="match status" value="1"/>
</dbReference>
<dbReference type="SMART" id="SM00387">
    <property type="entry name" value="HATPase_c"/>
    <property type="match status" value="1"/>
</dbReference>
<dbReference type="InterPro" id="IPR036097">
    <property type="entry name" value="HisK_dim/P_sf"/>
</dbReference>
<dbReference type="InterPro" id="IPR036890">
    <property type="entry name" value="HATPase_C_sf"/>
</dbReference>
<evidence type="ECO:0000313" key="7">
    <source>
        <dbReference type="EMBL" id="KAG7289825.1"/>
    </source>
</evidence>
<dbReference type="Pfam" id="PF00072">
    <property type="entry name" value="Response_reg"/>
    <property type="match status" value="1"/>
</dbReference>
<dbReference type="CDD" id="cd17546">
    <property type="entry name" value="REC_hyHK_CKI1_RcsC-like"/>
    <property type="match status" value="1"/>
</dbReference>
<dbReference type="AlphaFoldDB" id="A0AAD4EYR1"/>
<dbReference type="InterPro" id="IPR003661">
    <property type="entry name" value="HisK_dim/P_dom"/>
</dbReference>
<dbReference type="FunFam" id="3.30.565.10:FF:000010">
    <property type="entry name" value="Sensor histidine kinase RcsC"/>
    <property type="match status" value="1"/>
</dbReference>
<reference evidence="7" key="1">
    <citation type="submission" date="2023-02" db="EMBL/GenBank/DDBJ databases">
        <authorList>
            <person name="Palmer J.M."/>
        </authorList>
    </citation>
    <scope>NUCLEOTIDE SEQUENCE</scope>
    <source>
        <strain evidence="7">FW57</strain>
    </source>
</reference>
<evidence type="ECO:0000256" key="3">
    <source>
        <dbReference type="PROSITE-ProRule" id="PRU00169"/>
    </source>
</evidence>
<evidence type="ECO:0000259" key="4">
    <source>
        <dbReference type="PROSITE" id="PS50109"/>
    </source>
</evidence>
<dbReference type="Gene3D" id="3.30.565.10">
    <property type="entry name" value="Histidine kinase-like ATPase, C-terminal domain"/>
    <property type="match status" value="1"/>
</dbReference>
<feature type="modified residue" description="4-aspartylphosphate" evidence="3">
    <location>
        <position position="384"/>
    </location>
</feature>
<keyword evidence="8" id="KW-1185">Reference proteome</keyword>
<protein>
    <recommendedName>
        <fullName evidence="9">Histidine kinase</fullName>
    </recommendedName>
</protein>
<keyword evidence="1 3" id="KW-0597">Phosphoprotein</keyword>
<dbReference type="InterPro" id="IPR035965">
    <property type="entry name" value="PAS-like_dom_sf"/>
</dbReference>
<dbReference type="PANTHER" id="PTHR45339:SF1">
    <property type="entry name" value="HYBRID SIGNAL TRANSDUCTION HISTIDINE KINASE J"/>
    <property type="match status" value="1"/>
</dbReference>
<dbReference type="Gene3D" id="3.30.450.20">
    <property type="entry name" value="PAS domain"/>
    <property type="match status" value="1"/>
</dbReference>
<dbReference type="Pfam" id="PF00512">
    <property type="entry name" value="HisKA"/>
    <property type="match status" value="1"/>
</dbReference>
<dbReference type="CDD" id="cd16922">
    <property type="entry name" value="HATPase_EvgS-ArcB-TorS-like"/>
    <property type="match status" value="1"/>
</dbReference>
<dbReference type="EMBL" id="JAHCVI010000002">
    <property type="protein sequence ID" value="KAG7289825.1"/>
    <property type="molecule type" value="Genomic_DNA"/>
</dbReference>
<accession>A0AAD4EYR1</accession>
<dbReference type="InterPro" id="IPR000700">
    <property type="entry name" value="PAS-assoc_C"/>
</dbReference>
<dbReference type="PROSITE" id="PS50110">
    <property type="entry name" value="RESPONSE_REGULATORY"/>
    <property type="match status" value="1"/>
</dbReference>
<proteinExistence type="predicted"/>
<feature type="domain" description="Histidine kinase" evidence="4">
    <location>
        <begin position="67"/>
        <end position="288"/>
    </location>
</feature>
<dbReference type="Proteomes" id="UP001197093">
    <property type="component" value="Unassembled WGS sequence"/>
</dbReference>
<dbReference type="SMART" id="SM00388">
    <property type="entry name" value="HisKA"/>
    <property type="match status" value="1"/>
</dbReference>
<dbReference type="PANTHER" id="PTHR45339">
    <property type="entry name" value="HYBRID SIGNAL TRANSDUCTION HISTIDINE KINASE J"/>
    <property type="match status" value="1"/>
</dbReference>
<keyword evidence="2" id="KW-0902">Two-component regulatory system</keyword>
<name>A0AAD4EYR1_9PEZI</name>
<evidence type="ECO:0008006" key="9">
    <source>
        <dbReference type="Google" id="ProtNLM"/>
    </source>
</evidence>
<dbReference type="SUPFAM" id="SSF52172">
    <property type="entry name" value="CheY-like"/>
    <property type="match status" value="1"/>
</dbReference>
<comment type="caution">
    <text evidence="7">The sequence shown here is derived from an EMBL/GenBank/DDBJ whole genome shotgun (WGS) entry which is preliminary data.</text>
</comment>
<feature type="domain" description="Response regulatory" evidence="5">
    <location>
        <begin position="332"/>
        <end position="449"/>
    </location>
</feature>
<dbReference type="PROSITE" id="PS50113">
    <property type="entry name" value="PAC"/>
    <property type="match status" value="1"/>
</dbReference>
<dbReference type="InterPro" id="IPR011006">
    <property type="entry name" value="CheY-like_superfamily"/>
</dbReference>
<evidence type="ECO:0000259" key="6">
    <source>
        <dbReference type="PROSITE" id="PS50113"/>
    </source>
</evidence>
<dbReference type="NCBIfam" id="TIGR00229">
    <property type="entry name" value="sensory_box"/>
    <property type="match status" value="1"/>
</dbReference>
<dbReference type="PROSITE" id="PS50109">
    <property type="entry name" value="HIS_KIN"/>
    <property type="match status" value="1"/>
</dbReference>
<dbReference type="InterPro" id="IPR001789">
    <property type="entry name" value="Sig_transdc_resp-reg_receiver"/>
</dbReference>
<dbReference type="InterPro" id="IPR005467">
    <property type="entry name" value="His_kinase_dom"/>
</dbReference>
<dbReference type="CDD" id="cd00082">
    <property type="entry name" value="HisKA"/>
    <property type="match status" value="1"/>
</dbReference>
<evidence type="ECO:0000256" key="1">
    <source>
        <dbReference type="ARBA" id="ARBA00022553"/>
    </source>
</evidence>
<dbReference type="SUPFAM" id="SSF47384">
    <property type="entry name" value="Homodimeric domain of signal transducing histidine kinase"/>
    <property type="match status" value="1"/>
</dbReference>
<dbReference type="SUPFAM" id="SSF55874">
    <property type="entry name" value="ATPase domain of HSP90 chaperone/DNA topoisomerase II/histidine kinase"/>
    <property type="match status" value="1"/>
</dbReference>
<dbReference type="SMART" id="SM00448">
    <property type="entry name" value="REC"/>
    <property type="match status" value="1"/>
</dbReference>
<sequence>MEAEGWRYRKDGSRFWCNAIITPIYKDGVHMGFGKVTRDLTEQKAAESRLIEAYEESSMLKSAFLANMSHEIRTPMHGMLSACALLLDTPLTDNQREFSNMINESGKVLLQIINDILDFSKLASGKFSISSEAVCVGSIITSVVRCVKPSLRPSVHFGVSLSQDLPKSAQGDPLRYRQIVQNLINNAAKFTDKGSINVRVSVQQEEEDSYCILTEVIDTGMGISDLAAKGLFNPFSQLDNGTTKRHNGTGLGLSIAKSLAELMGGQIGFRPNPKQQGSMFWFTVRLKKIKSLDHVQGPDAQSATPSRSLRPALSDADTLKLEYLRGLAPTKRLLVVEDNVINRKVMVALLHSLGFDHIDQASDGGQAVGMACAVSSAYNLVLMDINLPVVDGYRAAAQIRENGQGMPIVAMTANALKGDREVCLGKGMDDYIPKPVDRNDLIRILSKWLVCDISSN</sequence>
<dbReference type="SUPFAM" id="SSF55785">
    <property type="entry name" value="PYP-like sensor domain (PAS domain)"/>
    <property type="match status" value="1"/>
</dbReference>
<dbReference type="GO" id="GO:0000155">
    <property type="term" value="F:phosphorelay sensor kinase activity"/>
    <property type="evidence" value="ECO:0007669"/>
    <property type="project" value="InterPro"/>
</dbReference>
<dbReference type="InterPro" id="IPR003594">
    <property type="entry name" value="HATPase_dom"/>
</dbReference>
<feature type="domain" description="PAC" evidence="6">
    <location>
        <begin position="1"/>
        <end position="52"/>
    </location>
</feature>
<evidence type="ECO:0000259" key="5">
    <source>
        <dbReference type="PROSITE" id="PS50110"/>
    </source>
</evidence>
<organism evidence="7 8">
    <name type="scientific">Staphylotrichum longicolle</name>
    <dbReference type="NCBI Taxonomy" id="669026"/>
    <lineage>
        <taxon>Eukaryota</taxon>
        <taxon>Fungi</taxon>
        <taxon>Dikarya</taxon>
        <taxon>Ascomycota</taxon>
        <taxon>Pezizomycotina</taxon>
        <taxon>Sordariomycetes</taxon>
        <taxon>Sordariomycetidae</taxon>
        <taxon>Sordariales</taxon>
        <taxon>Chaetomiaceae</taxon>
        <taxon>Staphylotrichum</taxon>
    </lineage>
</organism>
<dbReference type="Gene3D" id="3.40.50.2300">
    <property type="match status" value="1"/>
</dbReference>